<sequence length="193" mass="21216">MPGVDWGSVPDWLAGLGAISALLFARSAVKAAQATNRQQTAQIRALEESEERRRAEATARYATRFVCWISGWESEPDLPAVVLVNSNDVPLYQVTIYVGTPLGCAFAPYVHVGPTEGRRRMGRPTRALRTLVDGQDFVALRDSGALWTAMTFRDANGHWWSRSPIGLLWPAEDEASAHRRCRDAITALPGEPA</sequence>
<evidence type="ECO:0000313" key="1">
    <source>
        <dbReference type="EMBL" id="GAA5169554.1"/>
    </source>
</evidence>
<dbReference type="Proteomes" id="UP001428817">
    <property type="component" value="Unassembled WGS sequence"/>
</dbReference>
<dbReference type="RefSeq" id="WP_185066298.1">
    <property type="nucleotide sequence ID" value="NZ_BAABJP010000043.1"/>
</dbReference>
<reference evidence="2" key="1">
    <citation type="journal article" date="2019" name="Int. J. Syst. Evol. Microbiol.">
        <title>The Global Catalogue of Microorganisms (GCM) 10K type strain sequencing project: providing services to taxonomists for standard genome sequencing and annotation.</title>
        <authorList>
            <consortium name="The Broad Institute Genomics Platform"/>
            <consortium name="The Broad Institute Genome Sequencing Center for Infectious Disease"/>
            <person name="Wu L."/>
            <person name="Ma J."/>
        </authorList>
    </citation>
    <scope>NUCLEOTIDE SEQUENCE [LARGE SCALE GENOMIC DNA]</scope>
    <source>
        <strain evidence="2">JCM 18303</strain>
    </source>
</reference>
<organism evidence="1 2">
    <name type="scientific">Pseudonocardia eucalypti</name>
    <dbReference type="NCBI Taxonomy" id="648755"/>
    <lineage>
        <taxon>Bacteria</taxon>
        <taxon>Bacillati</taxon>
        <taxon>Actinomycetota</taxon>
        <taxon>Actinomycetes</taxon>
        <taxon>Pseudonocardiales</taxon>
        <taxon>Pseudonocardiaceae</taxon>
        <taxon>Pseudonocardia</taxon>
    </lineage>
</organism>
<accession>A0ABP9QZ56</accession>
<comment type="caution">
    <text evidence="1">The sequence shown here is derived from an EMBL/GenBank/DDBJ whole genome shotgun (WGS) entry which is preliminary data.</text>
</comment>
<protein>
    <submittedName>
        <fullName evidence="1">Uncharacterized protein</fullName>
    </submittedName>
</protein>
<proteinExistence type="predicted"/>
<gene>
    <name evidence="1" type="ORF">GCM10023321_65370</name>
</gene>
<name>A0ABP9QZ56_9PSEU</name>
<keyword evidence="2" id="KW-1185">Reference proteome</keyword>
<dbReference type="EMBL" id="BAABJP010000043">
    <property type="protein sequence ID" value="GAA5169554.1"/>
    <property type="molecule type" value="Genomic_DNA"/>
</dbReference>
<evidence type="ECO:0000313" key="2">
    <source>
        <dbReference type="Proteomes" id="UP001428817"/>
    </source>
</evidence>